<keyword evidence="4" id="KW-0472">Membrane</keyword>
<evidence type="ECO:0000256" key="3">
    <source>
        <dbReference type="PROSITE-ProRule" id="PRU00339"/>
    </source>
</evidence>
<proteinExistence type="predicted"/>
<feature type="transmembrane region" description="Helical" evidence="4">
    <location>
        <begin position="213"/>
        <end position="229"/>
    </location>
</feature>
<sequence>MPPYSAAAPLDYTRGKPRRSLETISVWALSATLIVSLFAFLPSAAIPSSATKAFLLAAGALITLALFILARLSRGNIILPPFALVAALWLPTVAYALSAAFSGAPFATTLWGSALEPDTLGFMLTAAVLGTLAALVLRRSEHYRSFLTIGAVVFGLVALIQALIIIVGQFAPSAVSPTLSFVGSFDDLAFLMGLGVISILITLRFLELSRRAHRALLISGVVALFLLAIANSSVVWVLVSLVSLGLFVEAVMKRGPKAADADLDDAAMLGDTSYETDEGRHPLVLPLAVLAVSLFFIIGGTLGGALANALDVNTLNVRPSWQSTFSVARESYATSPAFGTGPGTFGIEWLKHRDASLNSTVFWNVDFSSGIGFIPTSFVTTGIVGVLAWVAFFGLCIALGLRMLILRAPEDAFTRYVAILSFIAMLYLFVVAIVGLPSAVILALAFVFAGLFISTTRFAARSQQWGVVFSRSPRLGFVIVFSLTILLLASVVTAYTLVGRYIATAELAKARTALSVGDLEVADTAVQNAVSFAPSATAYQMQAGIANTRLGRIATSQTMPVAEAQRAFQSALSSGINAALTATRLAPSDYQNWLALGNLYAQAVPLGVSGAYDSAKTSYEKAQALNPTNPQIPYILAQLDIANKDIKAAKENLKASITLKQDYTTAIFLLSQLEVQDGNLQEALTAALAAAYFTPNDPYILFQVGILYAAQNDFANAAAALGAAVAANQQFANARYFLGAVYAKQGDLTKALAEMQAIAAMSSDNAAAVASQLAALESGRNPFPANLLSIAPAP</sequence>
<feature type="transmembrane region" description="Helical" evidence="4">
    <location>
        <begin position="440"/>
        <end position="460"/>
    </location>
</feature>
<feature type="transmembrane region" description="Helical" evidence="4">
    <location>
        <begin position="53"/>
        <end position="70"/>
    </location>
</feature>
<evidence type="ECO:0000256" key="1">
    <source>
        <dbReference type="ARBA" id="ARBA00022737"/>
    </source>
</evidence>
<keyword evidence="4" id="KW-0812">Transmembrane</keyword>
<dbReference type="InterPro" id="IPR011990">
    <property type="entry name" value="TPR-like_helical_dom_sf"/>
</dbReference>
<accession>A0A1F6DUA3</accession>
<feature type="transmembrane region" description="Helical" evidence="4">
    <location>
        <begin position="188"/>
        <end position="206"/>
    </location>
</feature>
<keyword evidence="2 3" id="KW-0802">TPR repeat</keyword>
<feature type="transmembrane region" description="Helical" evidence="4">
    <location>
        <begin position="475"/>
        <end position="498"/>
    </location>
</feature>
<dbReference type="Proteomes" id="UP000177232">
    <property type="component" value="Unassembled WGS sequence"/>
</dbReference>
<feature type="transmembrane region" description="Helical" evidence="4">
    <location>
        <begin position="413"/>
        <end position="434"/>
    </location>
</feature>
<dbReference type="SUPFAM" id="SSF48452">
    <property type="entry name" value="TPR-like"/>
    <property type="match status" value="1"/>
</dbReference>
<dbReference type="Pfam" id="PF13432">
    <property type="entry name" value="TPR_16"/>
    <property type="match status" value="1"/>
</dbReference>
<keyword evidence="4" id="KW-1133">Transmembrane helix</keyword>
<comment type="caution">
    <text evidence="5">The sequence shown here is derived from an EMBL/GenBank/DDBJ whole genome shotgun (WGS) entry which is preliminary data.</text>
</comment>
<dbReference type="Gene3D" id="1.25.40.10">
    <property type="entry name" value="Tetratricopeptide repeat domain"/>
    <property type="match status" value="1"/>
</dbReference>
<dbReference type="AlphaFoldDB" id="A0A1F6DUA3"/>
<name>A0A1F6DUA3_9BACT</name>
<evidence type="ECO:0000313" key="6">
    <source>
        <dbReference type="Proteomes" id="UP000177232"/>
    </source>
</evidence>
<feature type="repeat" description="TPR" evidence="3">
    <location>
        <begin position="732"/>
        <end position="765"/>
    </location>
</feature>
<dbReference type="PANTHER" id="PTHR44186:SF1">
    <property type="entry name" value="BARDET-BIEDL SYNDROME 4 PROTEIN"/>
    <property type="match status" value="1"/>
</dbReference>
<feature type="transmembrane region" description="Helical" evidence="4">
    <location>
        <begin position="283"/>
        <end position="307"/>
    </location>
</feature>
<dbReference type="PROSITE" id="PS50005">
    <property type="entry name" value="TPR"/>
    <property type="match status" value="1"/>
</dbReference>
<dbReference type="InterPro" id="IPR019734">
    <property type="entry name" value="TPR_rpt"/>
</dbReference>
<dbReference type="EMBL" id="MFLJ01000004">
    <property type="protein sequence ID" value="OGG65014.1"/>
    <property type="molecule type" value="Genomic_DNA"/>
</dbReference>
<keyword evidence="1" id="KW-0677">Repeat</keyword>
<feature type="transmembrane region" description="Helical" evidence="4">
    <location>
        <begin position="119"/>
        <end position="137"/>
    </location>
</feature>
<dbReference type="SMART" id="SM00028">
    <property type="entry name" value="TPR"/>
    <property type="match status" value="3"/>
</dbReference>
<dbReference type="PANTHER" id="PTHR44186">
    <property type="match status" value="1"/>
</dbReference>
<evidence type="ECO:0000313" key="5">
    <source>
        <dbReference type="EMBL" id="OGG65014.1"/>
    </source>
</evidence>
<reference evidence="5 6" key="1">
    <citation type="journal article" date="2016" name="Nat. Commun.">
        <title>Thousands of microbial genomes shed light on interconnected biogeochemical processes in an aquifer system.</title>
        <authorList>
            <person name="Anantharaman K."/>
            <person name="Brown C.T."/>
            <person name="Hug L.A."/>
            <person name="Sharon I."/>
            <person name="Castelle C.J."/>
            <person name="Probst A.J."/>
            <person name="Thomas B.C."/>
            <person name="Singh A."/>
            <person name="Wilkins M.J."/>
            <person name="Karaoz U."/>
            <person name="Brodie E.L."/>
            <person name="Williams K.H."/>
            <person name="Hubbard S.S."/>
            <person name="Banfield J.F."/>
        </authorList>
    </citation>
    <scope>NUCLEOTIDE SEQUENCE [LARGE SCALE GENOMIC DNA]</scope>
</reference>
<dbReference type="STRING" id="1798496.A3C94_01430"/>
<feature type="transmembrane region" description="Helical" evidence="4">
    <location>
        <begin position="21"/>
        <end position="41"/>
    </location>
</feature>
<feature type="transmembrane region" description="Helical" evidence="4">
    <location>
        <begin position="82"/>
        <end position="107"/>
    </location>
</feature>
<feature type="transmembrane region" description="Helical" evidence="4">
    <location>
        <begin position="378"/>
        <end position="401"/>
    </location>
</feature>
<feature type="transmembrane region" description="Helical" evidence="4">
    <location>
        <begin position="146"/>
        <end position="168"/>
    </location>
</feature>
<protein>
    <submittedName>
        <fullName evidence="5">Uncharacterized protein</fullName>
    </submittedName>
</protein>
<organism evidence="5 6">
    <name type="scientific">Candidatus Kaiserbacteria bacterium RIFCSPHIGHO2_02_FULL_55_17</name>
    <dbReference type="NCBI Taxonomy" id="1798496"/>
    <lineage>
        <taxon>Bacteria</taxon>
        <taxon>Candidatus Kaiseribacteriota</taxon>
    </lineage>
</organism>
<gene>
    <name evidence="5" type="ORF">A3C94_01430</name>
</gene>
<evidence type="ECO:0000256" key="4">
    <source>
        <dbReference type="SAM" id="Phobius"/>
    </source>
</evidence>
<evidence type="ECO:0000256" key="2">
    <source>
        <dbReference type="ARBA" id="ARBA00022803"/>
    </source>
</evidence>